<evidence type="ECO:0000313" key="1">
    <source>
        <dbReference type="EMBL" id="BDR57650.1"/>
    </source>
</evidence>
<sequence>MDCSNNLKLQSNPSVIIESLESKKYIFNLALSKIPNSFAEAVVDIFLEDNDFFIDEISLISCVKNGTLGLRESVLYRNNVPEYIRDFILLSDY</sequence>
<dbReference type="AlphaFoldDB" id="A0AAU9D5U7"/>
<dbReference type="RefSeq" id="WP_317635603.1">
    <property type="nucleotide sequence ID" value="NZ_AP026802.1"/>
</dbReference>
<dbReference type="EMBL" id="AP026802">
    <property type="protein sequence ID" value="BDR57650.1"/>
    <property type="molecule type" value="Genomic_DNA"/>
</dbReference>
<dbReference type="KEGG" id="xap:XA3_00910"/>
<name>A0AAU9D5U7_9LACO</name>
<organism evidence="1 2">
    <name type="scientific">Xylocopilactobacillus apicola</name>
    <dbReference type="NCBI Taxonomy" id="2932184"/>
    <lineage>
        <taxon>Bacteria</taxon>
        <taxon>Bacillati</taxon>
        <taxon>Bacillota</taxon>
        <taxon>Bacilli</taxon>
        <taxon>Lactobacillales</taxon>
        <taxon>Lactobacillaceae</taxon>
        <taxon>Xylocopilactobacillus</taxon>
    </lineage>
</organism>
<keyword evidence="2" id="KW-1185">Reference proteome</keyword>
<accession>A0AAU9D5U7</accession>
<evidence type="ECO:0000313" key="2">
    <source>
        <dbReference type="Proteomes" id="UP001321861"/>
    </source>
</evidence>
<dbReference type="Proteomes" id="UP001321861">
    <property type="component" value="Chromosome"/>
</dbReference>
<gene>
    <name evidence="1" type="ORF">XA3_00910</name>
</gene>
<protein>
    <submittedName>
        <fullName evidence="1">Uncharacterized protein</fullName>
    </submittedName>
</protein>
<proteinExistence type="predicted"/>
<reference evidence="1 2" key="1">
    <citation type="journal article" date="2023" name="Microbiol. Spectr.">
        <title>Symbiosis of Carpenter Bees with Uncharacterized Lactic Acid Bacteria Showing NAD Auxotrophy.</title>
        <authorList>
            <person name="Kawasaki S."/>
            <person name="Ozawa K."/>
            <person name="Mori T."/>
            <person name="Yamamoto A."/>
            <person name="Ito M."/>
            <person name="Ohkuma M."/>
            <person name="Sakamoto M."/>
            <person name="Matsutani M."/>
        </authorList>
    </citation>
    <scope>NUCLEOTIDE SEQUENCE [LARGE SCALE GENOMIC DNA]</scope>
    <source>
        <strain evidence="1 2">XA3</strain>
    </source>
</reference>